<evidence type="ECO:0000259" key="1">
    <source>
        <dbReference type="Pfam" id="PF01850"/>
    </source>
</evidence>
<dbReference type="Pfam" id="PF01850">
    <property type="entry name" value="PIN"/>
    <property type="match status" value="1"/>
</dbReference>
<dbReference type="InterPro" id="IPR002716">
    <property type="entry name" value="PIN_dom"/>
</dbReference>
<reference evidence="3" key="1">
    <citation type="submission" date="2019-02" db="EMBL/GenBank/DDBJ databases">
        <title>Draft genome sequence of Dolichospermum planctonicum NIES-80.</title>
        <authorList>
            <person name="Yamaguchi H."/>
            <person name="Suzuki S."/>
            <person name="Kawachi M."/>
        </authorList>
    </citation>
    <scope>NUCLEOTIDE SEQUENCE [LARGE SCALE GENOMIC DNA]</scope>
    <source>
        <strain evidence="3">NIES-80</strain>
    </source>
</reference>
<sequence>MSITNNLQGVRRLFLDTAPVIYFVEQHPKYFHLSLEVFEQLQNTPLIGVVSPITLAECLVQPYRLKQTELQQEFIELMTENDNIEFVGFINETIAIEAAQIRARYNLQLPDALQIAVALNAECEAFLTNDLTFKRITELRVLVLNDFNNAV</sequence>
<dbReference type="InterPro" id="IPR029060">
    <property type="entry name" value="PIN-like_dom_sf"/>
</dbReference>
<dbReference type="Gene3D" id="3.40.50.1010">
    <property type="entry name" value="5'-nuclease"/>
    <property type="match status" value="1"/>
</dbReference>
<dbReference type="AlphaFoldDB" id="A0A480AEE7"/>
<feature type="domain" description="PIN" evidence="1">
    <location>
        <begin position="14"/>
        <end position="137"/>
    </location>
</feature>
<organism evidence="2 3">
    <name type="scientific">Dolichospermum planctonicum</name>
    <dbReference type="NCBI Taxonomy" id="136072"/>
    <lineage>
        <taxon>Bacteria</taxon>
        <taxon>Bacillati</taxon>
        <taxon>Cyanobacteriota</taxon>
        <taxon>Cyanophyceae</taxon>
        <taxon>Nostocales</taxon>
        <taxon>Aphanizomenonaceae</taxon>
        <taxon>Dolichospermum</taxon>
    </lineage>
</organism>
<accession>A0A480AEE7</accession>
<dbReference type="Proteomes" id="UP000299367">
    <property type="component" value="Unassembled WGS sequence"/>
</dbReference>
<dbReference type="OrthoDB" id="8907463at2"/>
<evidence type="ECO:0000313" key="3">
    <source>
        <dbReference type="Proteomes" id="UP000299367"/>
    </source>
</evidence>
<dbReference type="SUPFAM" id="SSF88723">
    <property type="entry name" value="PIN domain-like"/>
    <property type="match status" value="1"/>
</dbReference>
<gene>
    <name evidence="2" type="ORF">NIES80_30510</name>
</gene>
<dbReference type="RefSeq" id="WP_137908832.1">
    <property type="nucleotide sequence ID" value="NZ_BJCF01000038.1"/>
</dbReference>
<dbReference type="EMBL" id="BJCF01000038">
    <property type="protein sequence ID" value="GCL43337.1"/>
    <property type="molecule type" value="Genomic_DNA"/>
</dbReference>
<protein>
    <submittedName>
        <fullName evidence="2">PilT protein domain protein</fullName>
    </submittedName>
</protein>
<evidence type="ECO:0000313" key="2">
    <source>
        <dbReference type="EMBL" id="GCL43337.1"/>
    </source>
</evidence>
<proteinExistence type="predicted"/>
<comment type="caution">
    <text evidence="2">The sequence shown here is derived from an EMBL/GenBank/DDBJ whole genome shotgun (WGS) entry which is preliminary data.</text>
</comment>
<name>A0A480AEE7_9CYAN</name>